<dbReference type="RefSeq" id="WP_379837811.1">
    <property type="nucleotide sequence ID" value="NZ_JBHRYQ010000001.1"/>
</dbReference>
<proteinExistence type="predicted"/>
<gene>
    <name evidence="3" type="ORF">ACFOOI_10590</name>
</gene>
<accession>A0ABV7YY34</accession>
<evidence type="ECO:0000256" key="2">
    <source>
        <dbReference type="SAM" id="SignalP"/>
    </source>
</evidence>
<dbReference type="EMBL" id="JBHRYQ010000001">
    <property type="protein sequence ID" value="MFC3811103.1"/>
    <property type="molecule type" value="Genomic_DNA"/>
</dbReference>
<keyword evidence="4" id="KW-1185">Reference proteome</keyword>
<organism evidence="3 4">
    <name type="scientific">Lacihabitans lacunae</name>
    <dbReference type="NCBI Taxonomy" id="1028214"/>
    <lineage>
        <taxon>Bacteria</taxon>
        <taxon>Pseudomonadati</taxon>
        <taxon>Bacteroidota</taxon>
        <taxon>Cytophagia</taxon>
        <taxon>Cytophagales</taxon>
        <taxon>Leadbetterellaceae</taxon>
        <taxon>Lacihabitans</taxon>
    </lineage>
</organism>
<reference evidence="4" key="1">
    <citation type="journal article" date="2019" name="Int. J. Syst. Evol. Microbiol.">
        <title>The Global Catalogue of Microorganisms (GCM) 10K type strain sequencing project: providing services to taxonomists for standard genome sequencing and annotation.</title>
        <authorList>
            <consortium name="The Broad Institute Genomics Platform"/>
            <consortium name="The Broad Institute Genome Sequencing Center for Infectious Disease"/>
            <person name="Wu L."/>
            <person name="Ma J."/>
        </authorList>
    </citation>
    <scope>NUCLEOTIDE SEQUENCE [LARGE SCALE GENOMIC DNA]</scope>
    <source>
        <strain evidence="4">CECT 7956</strain>
    </source>
</reference>
<dbReference type="Gene3D" id="2.40.160.40">
    <property type="entry name" value="monomeric porin ompg"/>
    <property type="match status" value="1"/>
</dbReference>
<evidence type="ECO:0000256" key="1">
    <source>
        <dbReference type="ARBA" id="ARBA00022729"/>
    </source>
</evidence>
<keyword evidence="1 2" id="KW-0732">Signal</keyword>
<dbReference type="Proteomes" id="UP001595616">
    <property type="component" value="Unassembled WGS sequence"/>
</dbReference>
<feature type="chain" id="PRO_5047184972" evidence="2">
    <location>
        <begin position="20"/>
        <end position="214"/>
    </location>
</feature>
<dbReference type="InterPro" id="IPR053713">
    <property type="entry name" value="Bact_OM_Channel_sf"/>
</dbReference>
<feature type="signal peptide" evidence="2">
    <location>
        <begin position="1"/>
        <end position="19"/>
    </location>
</feature>
<sequence>MKKISLIILFICAGWAAHAQSDVGLWTGGTVEKKITKKLGFNIGAQVRMPDNVSYTQSYLGELGVYYKPLKGMEVSAYYRFINKRKDETKDWKNRHRFYYNVSYGKKFGKFKVEDRLRFQYQFKDNDGEIGYDKSYFRNKIEVEYDSKSDFTPFVSADLFYQIGGGFNQIRPKAGVSYKINKKNALQLSVFKDVAINTTAVSQTTFVVGYKLKF</sequence>
<comment type="caution">
    <text evidence="3">The sequence shown here is derived from an EMBL/GenBank/DDBJ whole genome shotgun (WGS) entry which is preliminary data.</text>
</comment>
<dbReference type="InterPro" id="IPR011250">
    <property type="entry name" value="OMP/PagP_B-barrel"/>
</dbReference>
<protein>
    <submittedName>
        <fullName evidence="3">DUF2490 domain-containing protein</fullName>
    </submittedName>
</protein>
<name>A0ABV7YY34_9BACT</name>
<evidence type="ECO:0000313" key="3">
    <source>
        <dbReference type="EMBL" id="MFC3811103.1"/>
    </source>
</evidence>
<evidence type="ECO:0000313" key="4">
    <source>
        <dbReference type="Proteomes" id="UP001595616"/>
    </source>
</evidence>
<dbReference type="Pfam" id="PF10677">
    <property type="entry name" value="DUF2490"/>
    <property type="match status" value="1"/>
</dbReference>
<dbReference type="SUPFAM" id="SSF56925">
    <property type="entry name" value="OMPA-like"/>
    <property type="match status" value="1"/>
</dbReference>
<dbReference type="InterPro" id="IPR019619">
    <property type="entry name" value="DUF2490"/>
</dbReference>